<dbReference type="FunFam" id="1.10.8.60:FF:000030">
    <property type="entry name" value="replication factor C subunit 3"/>
    <property type="match status" value="1"/>
</dbReference>
<keyword evidence="3" id="KW-1185">Reference proteome</keyword>
<name>A0A8J5IPG3_9STRA</name>
<feature type="non-terminal residue" evidence="2">
    <location>
        <position position="1"/>
    </location>
</feature>
<dbReference type="Pfam" id="PF21960">
    <property type="entry name" value="RCF1-5-like_lid"/>
    <property type="match status" value="1"/>
</dbReference>
<sequence length="196" mass="22128">VGAPTTDDICTILQGVCSNEGLDYCAPLDKEIALKSERNLRRALLMLEMSRVQNYPFSPDQQIQLPAWEEYICSLAKVVLQEPSPAGLLKAREMIYELISSSWPTTHSNKSSLYAFQSSPVMQFARYSFIMWQVAVLAHFEALQNFLSADEREWVKSALFERRQVPRVNAETSEHKAEGDATAATNNEAESAHLER</sequence>
<gene>
    <name evidence="2" type="ORF">JG688_00007380</name>
</gene>
<dbReference type="EMBL" id="JAENGY010000353">
    <property type="protein sequence ID" value="KAG6965052.1"/>
    <property type="molecule type" value="Genomic_DNA"/>
</dbReference>
<reference evidence="2" key="1">
    <citation type="submission" date="2021-01" db="EMBL/GenBank/DDBJ databases">
        <title>Phytophthora aleatoria, a newly-described species from Pinus radiata is distinct from Phytophthora cactorum isolates based on comparative genomics.</title>
        <authorList>
            <person name="Mcdougal R."/>
            <person name="Panda P."/>
            <person name="Williams N."/>
            <person name="Studholme D.J."/>
        </authorList>
    </citation>
    <scope>NUCLEOTIDE SEQUENCE</scope>
    <source>
        <strain evidence="2">NZFS 4037</strain>
    </source>
</reference>
<protein>
    <submittedName>
        <fullName evidence="2">Uncharacterized protein</fullName>
    </submittedName>
</protein>
<comment type="caution">
    <text evidence="2">The sequence shown here is derived from an EMBL/GenBank/DDBJ whole genome shotgun (WGS) entry which is preliminary data.</text>
</comment>
<feature type="region of interest" description="Disordered" evidence="1">
    <location>
        <begin position="168"/>
        <end position="196"/>
    </location>
</feature>
<accession>A0A8J5IPG3</accession>
<dbReference type="Proteomes" id="UP000709295">
    <property type="component" value="Unassembled WGS sequence"/>
</dbReference>
<evidence type="ECO:0000313" key="3">
    <source>
        <dbReference type="Proteomes" id="UP000709295"/>
    </source>
</evidence>
<proteinExistence type="predicted"/>
<organism evidence="2 3">
    <name type="scientific">Phytophthora aleatoria</name>
    <dbReference type="NCBI Taxonomy" id="2496075"/>
    <lineage>
        <taxon>Eukaryota</taxon>
        <taxon>Sar</taxon>
        <taxon>Stramenopiles</taxon>
        <taxon>Oomycota</taxon>
        <taxon>Peronosporomycetes</taxon>
        <taxon>Peronosporales</taxon>
        <taxon>Peronosporaceae</taxon>
        <taxon>Phytophthora</taxon>
    </lineage>
</organism>
<dbReference type="AlphaFoldDB" id="A0A8J5IPG3"/>
<evidence type="ECO:0000256" key="1">
    <source>
        <dbReference type="SAM" id="MobiDB-lite"/>
    </source>
</evidence>
<evidence type="ECO:0000313" key="2">
    <source>
        <dbReference type="EMBL" id="KAG6965052.1"/>
    </source>
</evidence>